<dbReference type="Proteomes" id="UP000005526">
    <property type="component" value="Unassembled WGS sequence"/>
</dbReference>
<name>E0N9M8_NEIM3</name>
<gene>
    <name evidence="1" type="ORF">HMPREF0602_1208</name>
</gene>
<sequence>MHFENEIEHKILVTYVIAKVSGDLRNARTVIPATFRHSRESGNLGRRVKKTYIPSFPRKRESRISDFQIIFEYCCCSKV</sequence>
<accession>E0N9M8</accession>
<comment type="caution">
    <text evidence="1">The sequence shown here is derived from an EMBL/GenBank/DDBJ whole genome shotgun (WGS) entry which is preliminary data.</text>
</comment>
<evidence type="ECO:0000313" key="1">
    <source>
        <dbReference type="EMBL" id="EFM04305.1"/>
    </source>
</evidence>
<dbReference type="AlphaFoldDB" id="E0N9M8"/>
<reference evidence="1 2" key="1">
    <citation type="submission" date="2010-07" db="EMBL/GenBank/DDBJ databases">
        <authorList>
            <person name="Muzny D."/>
            <person name="Qin X."/>
            <person name="Deng J."/>
            <person name="Jiang H."/>
            <person name="Liu Y."/>
            <person name="Qu J."/>
            <person name="Song X.-Z."/>
            <person name="Zhang L."/>
            <person name="Thornton R."/>
            <person name="Coyle M."/>
            <person name="Francisco L."/>
            <person name="Jackson L."/>
            <person name="Javaid M."/>
            <person name="Korchina V."/>
            <person name="Kovar C."/>
            <person name="Mata R."/>
            <person name="Mathew T."/>
            <person name="Ngo R."/>
            <person name="Nguyen L."/>
            <person name="Nguyen N."/>
            <person name="Okwuonu G."/>
            <person name="Ongeri F."/>
            <person name="Pham C."/>
            <person name="Simmons D."/>
            <person name="Wilczek-Boney K."/>
            <person name="Hale W."/>
            <person name="Jakkamsetti A."/>
            <person name="Pham P."/>
            <person name="Ruth R."/>
            <person name="San Lucas F."/>
            <person name="Warren J."/>
            <person name="Zhang J."/>
            <person name="Zhao Z."/>
            <person name="Zhou C."/>
            <person name="Zhu D."/>
            <person name="Lee S."/>
            <person name="Bess C."/>
            <person name="Blankenburg K."/>
            <person name="Forbes L."/>
            <person name="Fu Q."/>
            <person name="Gubbala S."/>
            <person name="Hirani K."/>
            <person name="Jayaseelan J.C."/>
            <person name="Lara F."/>
            <person name="Munidasa M."/>
            <person name="Palculict T."/>
            <person name="Patil S."/>
            <person name="Pu L.-L."/>
            <person name="Saada N."/>
            <person name="Tang L."/>
            <person name="Weissenberger G."/>
            <person name="Zhu Y."/>
            <person name="Hemphill L."/>
            <person name="Shang Y."/>
            <person name="Youmans B."/>
            <person name="Ayvaz T."/>
            <person name="Ross M."/>
            <person name="Santibanez J."/>
            <person name="Aqrawi P."/>
            <person name="Gross S."/>
            <person name="Joshi V."/>
            <person name="Fowler G."/>
            <person name="Nazareth L."/>
            <person name="Reid J."/>
            <person name="Worley K."/>
            <person name="Petrosino J."/>
            <person name="Highlander S."/>
            <person name="Gibbs R."/>
        </authorList>
    </citation>
    <scope>NUCLEOTIDE SEQUENCE [LARGE SCALE GENOMIC DNA]</scope>
    <source>
        <strain evidence="1 2">ATCC 13091</strain>
    </source>
</reference>
<proteinExistence type="predicted"/>
<organism evidence="1 2">
    <name type="scientific">Neisseria meningitidis serogroup B (strain ATCC 13091 / M2091)</name>
    <dbReference type="NCBI Taxonomy" id="862513"/>
    <lineage>
        <taxon>Bacteria</taxon>
        <taxon>Pseudomonadati</taxon>
        <taxon>Pseudomonadota</taxon>
        <taxon>Betaproteobacteria</taxon>
        <taxon>Neisseriales</taxon>
        <taxon>Neisseriaceae</taxon>
        <taxon>Neisseria</taxon>
    </lineage>
</organism>
<protein>
    <submittedName>
        <fullName evidence="1">Uncharacterized protein</fullName>
    </submittedName>
</protein>
<dbReference type="EMBL" id="AEEF01000064">
    <property type="protein sequence ID" value="EFM04305.1"/>
    <property type="molecule type" value="Genomic_DNA"/>
</dbReference>
<dbReference type="HOGENOM" id="CLU_2602384_0_0_4"/>
<evidence type="ECO:0000313" key="2">
    <source>
        <dbReference type="Proteomes" id="UP000005526"/>
    </source>
</evidence>